<dbReference type="Gene3D" id="3.40.630.30">
    <property type="match status" value="1"/>
</dbReference>
<dbReference type="InterPro" id="IPR039143">
    <property type="entry name" value="GNPNAT1-like"/>
</dbReference>
<dbReference type="FunFam" id="3.40.50.1820:FF:000145">
    <property type="entry name" value="Pigment biosynthesis protein"/>
    <property type="match status" value="1"/>
</dbReference>
<keyword evidence="5" id="KW-0256">Endoplasmic reticulum</keyword>
<evidence type="ECO:0000256" key="1">
    <source>
        <dbReference type="ARBA" id="ARBA00004184"/>
    </source>
</evidence>
<evidence type="ECO:0000256" key="8">
    <source>
        <dbReference type="SAM" id="MobiDB-lite"/>
    </source>
</evidence>
<evidence type="ECO:0000256" key="2">
    <source>
        <dbReference type="ARBA" id="ARBA00004586"/>
    </source>
</evidence>
<keyword evidence="11" id="KW-1185">Reference proteome</keyword>
<accession>A0AAI8VFM7</accession>
<dbReference type="SUPFAM" id="SSF53474">
    <property type="entry name" value="alpha/beta-Hydrolases"/>
    <property type="match status" value="1"/>
</dbReference>
<evidence type="ECO:0000256" key="6">
    <source>
        <dbReference type="ARBA" id="ARBA00023136"/>
    </source>
</evidence>
<sequence length="743" mass="83600">MAEQGLFSSDLISPAVAAALPEGYTARSLRLADYDAGFLDCLRVLTTVGEISKEQFAERYKWMTSQDTYYVIVIEDSSSGKIVGTGNLLVERKFIHSLGLVGHIEDIAVAKDQQGKKLGLRLIQALDFIAEKVGCYKTILDCSEANEGFYVKCGFRRAGLEMAHYYEGDKKDIRNFLIRYHIALLQQEVREKSNWFATPRVLVRNRWGKVYFTHLGWRPTYARQSGFVSVDDDQASENGFTLFLGDDQVLGRDLLDYDDQVLESDFTIIVDDDQVSQNGFALFLDDDQASETPLRPSHGHSFRRRKSNTYQGTNHPAPTPITKNMAPHKLTDEVAPRTWLMGTDAFERRMPHHDGIRALWDTKWKFPCTKAVYPFHDGAYEDFEPIFAGLVARSVNDGTSAEYTQAFFYTAQTLEEQGDAAAASGDKTKASALYLRAACVLRIARFPYITAFPEVNDAVKWEAWQRQKSVYMKAARSWNAPVTEVRIRHRFATGRERTDIPVYVRVPPNLAPESPQQKYPTVLLLTGLDGYRPDNTVRTDEFVARGWAAVVAEIPGTADCPADPADPASPDRLWDSIFAWMAGDGRFDMDRVICWGLSSGGYYAVRIAHTHRDKLVGSVAQGAGVHHFYDREWLQRADGHEYPFELTPAMAMKHGFKSAEEYVDGAQAKFSLLELGVLERPCARLLLVNGTLDGLMPIEDSMMLFEHGSPKEARFFPGALHMGYPLANASVYPWMEEVMASVR</sequence>
<dbReference type="PANTHER" id="PTHR13355:SF11">
    <property type="entry name" value="GLUCOSAMINE 6-PHOSPHATE N-ACETYLTRANSFERASE"/>
    <property type="match status" value="1"/>
</dbReference>
<comment type="subcellular location">
    <subcellularLocation>
        <location evidence="1">Endomembrane system</location>
        <topology evidence="1">Peripheral membrane protein</topology>
    </subcellularLocation>
    <subcellularLocation>
        <location evidence="2">Endoplasmic reticulum membrane</location>
    </subcellularLocation>
</comment>
<organism evidence="10 11">
    <name type="scientific">Anthostomella pinea</name>
    <dbReference type="NCBI Taxonomy" id="933095"/>
    <lineage>
        <taxon>Eukaryota</taxon>
        <taxon>Fungi</taxon>
        <taxon>Dikarya</taxon>
        <taxon>Ascomycota</taxon>
        <taxon>Pezizomycotina</taxon>
        <taxon>Sordariomycetes</taxon>
        <taxon>Xylariomycetidae</taxon>
        <taxon>Xylariales</taxon>
        <taxon>Xylariaceae</taxon>
        <taxon>Anthostomella</taxon>
    </lineage>
</organism>
<dbReference type="InterPro" id="IPR010520">
    <property type="entry name" value="FrsA-like"/>
</dbReference>
<dbReference type="CDD" id="cd04301">
    <property type="entry name" value="NAT_SF"/>
    <property type="match status" value="1"/>
</dbReference>
<dbReference type="GO" id="GO:0005789">
    <property type="term" value="C:endoplasmic reticulum membrane"/>
    <property type="evidence" value="ECO:0007669"/>
    <property type="project" value="UniProtKB-SubCell"/>
</dbReference>
<dbReference type="Proteomes" id="UP001295740">
    <property type="component" value="Unassembled WGS sequence"/>
</dbReference>
<dbReference type="InterPro" id="IPR016181">
    <property type="entry name" value="Acyl_CoA_acyltransferase"/>
</dbReference>
<dbReference type="EMBL" id="CAUWAG010000006">
    <property type="protein sequence ID" value="CAJ2503533.1"/>
    <property type="molecule type" value="Genomic_DNA"/>
</dbReference>
<dbReference type="Pfam" id="PF06500">
    <property type="entry name" value="FrsA-like"/>
    <property type="match status" value="1"/>
</dbReference>
<dbReference type="SUPFAM" id="SSF55729">
    <property type="entry name" value="Acyl-CoA N-acyltransferases (Nat)"/>
    <property type="match status" value="1"/>
</dbReference>
<dbReference type="PROSITE" id="PS51186">
    <property type="entry name" value="GNAT"/>
    <property type="match status" value="1"/>
</dbReference>
<feature type="domain" description="N-acetyltransferase" evidence="9">
    <location>
        <begin position="24"/>
        <end position="174"/>
    </location>
</feature>
<evidence type="ECO:0000259" key="9">
    <source>
        <dbReference type="PROSITE" id="PS51186"/>
    </source>
</evidence>
<protein>
    <submittedName>
        <fullName evidence="10">Uu.00g109270.m01.CDS01</fullName>
    </submittedName>
</protein>
<dbReference type="FunFam" id="3.40.630.30:FF:000048">
    <property type="entry name" value="Glucosamine 6-phosphate N-acetyltransferase"/>
    <property type="match status" value="1"/>
</dbReference>
<dbReference type="GO" id="GO:0004343">
    <property type="term" value="F:glucosamine 6-phosphate N-acetyltransferase activity"/>
    <property type="evidence" value="ECO:0007669"/>
    <property type="project" value="UniProtKB-ARBA"/>
</dbReference>
<dbReference type="PANTHER" id="PTHR13355">
    <property type="entry name" value="GLUCOSAMINE 6-PHOSPHATE N-ACETYLTRANSFERASE"/>
    <property type="match status" value="1"/>
</dbReference>
<evidence type="ECO:0000313" key="11">
    <source>
        <dbReference type="Proteomes" id="UP001295740"/>
    </source>
</evidence>
<proteinExistence type="predicted"/>
<gene>
    <name evidence="10" type="ORF">KHLLAP_LOCUS4001</name>
</gene>
<evidence type="ECO:0000256" key="3">
    <source>
        <dbReference type="ARBA" id="ARBA00011738"/>
    </source>
</evidence>
<keyword evidence="7" id="KW-0012">Acyltransferase</keyword>
<evidence type="ECO:0000256" key="4">
    <source>
        <dbReference type="ARBA" id="ARBA00022679"/>
    </source>
</evidence>
<keyword evidence="6" id="KW-0472">Membrane</keyword>
<reference evidence="10" key="1">
    <citation type="submission" date="2023-10" db="EMBL/GenBank/DDBJ databases">
        <authorList>
            <person name="Hackl T."/>
        </authorList>
    </citation>
    <scope>NUCLEOTIDE SEQUENCE</scope>
</reference>
<dbReference type="Pfam" id="PF00583">
    <property type="entry name" value="Acetyltransf_1"/>
    <property type="match status" value="1"/>
</dbReference>
<dbReference type="GO" id="GO:1901135">
    <property type="term" value="P:carbohydrate derivative metabolic process"/>
    <property type="evidence" value="ECO:0007669"/>
    <property type="project" value="UniProtKB-ARBA"/>
</dbReference>
<dbReference type="InterPro" id="IPR029058">
    <property type="entry name" value="AB_hydrolase_fold"/>
</dbReference>
<comment type="subunit">
    <text evidence="3">Homodimer.</text>
</comment>
<keyword evidence="4" id="KW-0808">Transferase</keyword>
<feature type="region of interest" description="Disordered" evidence="8">
    <location>
        <begin position="291"/>
        <end position="325"/>
    </location>
</feature>
<dbReference type="AlphaFoldDB" id="A0AAI8VFM7"/>
<evidence type="ECO:0000256" key="7">
    <source>
        <dbReference type="ARBA" id="ARBA00023315"/>
    </source>
</evidence>
<name>A0AAI8VFM7_9PEZI</name>
<dbReference type="Gene3D" id="3.40.50.1820">
    <property type="entry name" value="alpha/beta hydrolase"/>
    <property type="match status" value="1"/>
</dbReference>
<comment type="caution">
    <text evidence="10">The sequence shown here is derived from an EMBL/GenBank/DDBJ whole genome shotgun (WGS) entry which is preliminary data.</text>
</comment>
<evidence type="ECO:0000256" key="5">
    <source>
        <dbReference type="ARBA" id="ARBA00022824"/>
    </source>
</evidence>
<feature type="compositionally biased region" description="Basic residues" evidence="8">
    <location>
        <begin position="297"/>
        <end position="307"/>
    </location>
</feature>
<dbReference type="InterPro" id="IPR000182">
    <property type="entry name" value="GNAT_dom"/>
</dbReference>
<evidence type="ECO:0000313" key="10">
    <source>
        <dbReference type="EMBL" id="CAJ2503533.1"/>
    </source>
</evidence>